<name>A0A9W9X4S9_9EURO</name>
<keyword evidence="3" id="KW-1185">Reference proteome</keyword>
<keyword evidence="1" id="KW-0472">Membrane</keyword>
<gene>
    <name evidence="2" type="ORF">N7539_006026</name>
</gene>
<feature type="transmembrane region" description="Helical" evidence="1">
    <location>
        <begin position="207"/>
        <end position="228"/>
    </location>
</feature>
<dbReference type="AlphaFoldDB" id="A0A9W9X4S9"/>
<evidence type="ECO:0000256" key="1">
    <source>
        <dbReference type="SAM" id="Phobius"/>
    </source>
</evidence>
<evidence type="ECO:0000313" key="2">
    <source>
        <dbReference type="EMBL" id="KAJ5483826.1"/>
    </source>
</evidence>
<keyword evidence="1" id="KW-0812">Transmembrane</keyword>
<feature type="transmembrane region" description="Helical" evidence="1">
    <location>
        <begin position="85"/>
        <end position="108"/>
    </location>
</feature>
<protein>
    <submittedName>
        <fullName evidence="2">Uncharacterized protein</fullName>
    </submittedName>
</protein>
<feature type="transmembrane region" description="Helical" evidence="1">
    <location>
        <begin position="12"/>
        <end position="38"/>
    </location>
</feature>
<proteinExistence type="predicted"/>
<feature type="transmembrane region" description="Helical" evidence="1">
    <location>
        <begin position="146"/>
        <end position="166"/>
    </location>
</feature>
<keyword evidence="1" id="KW-1133">Transmembrane helix</keyword>
<organism evidence="2 3">
    <name type="scientific">Penicillium diatomitis</name>
    <dbReference type="NCBI Taxonomy" id="2819901"/>
    <lineage>
        <taxon>Eukaryota</taxon>
        <taxon>Fungi</taxon>
        <taxon>Dikarya</taxon>
        <taxon>Ascomycota</taxon>
        <taxon>Pezizomycotina</taxon>
        <taxon>Eurotiomycetes</taxon>
        <taxon>Eurotiomycetidae</taxon>
        <taxon>Eurotiales</taxon>
        <taxon>Aspergillaceae</taxon>
        <taxon>Penicillium</taxon>
    </lineage>
</organism>
<feature type="transmembrane region" description="Helical" evidence="1">
    <location>
        <begin position="44"/>
        <end position="64"/>
    </location>
</feature>
<reference evidence="2" key="1">
    <citation type="submission" date="2022-12" db="EMBL/GenBank/DDBJ databases">
        <authorList>
            <person name="Petersen C."/>
        </authorList>
    </citation>
    <scope>NUCLEOTIDE SEQUENCE</scope>
    <source>
        <strain evidence="2">IBT 30728</strain>
    </source>
</reference>
<accession>A0A9W9X4S9</accession>
<feature type="transmembrane region" description="Helical" evidence="1">
    <location>
        <begin position="114"/>
        <end position="134"/>
    </location>
</feature>
<evidence type="ECO:0000313" key="3">
    <source>
        <dbReference type="Proteomes" id="UP001148312"/>
    </source>
</evidence>
<sequence length="238" mass="26375">MKTSDERNPFDATVACMLSIFTLGYFSIFLCQFIIFRFPATQEYIPMALSMIAFGSGVILWSLCVSSHQAFNVFEVRTAQEQKNITWCGLLFLIWTAALPTIVILFPAQPLLQLGYVIVFTIIALGNLPEYAAADKTVTETPPPRLPIHMICVVLLALVPTVHALAEPVTTSSSLATAFGRFVLSSTLGAAVYLFEPFEKIIVTSNWNPSLHIMHLILVFSLISYSRVVFDEVASRMS</sequence>
<dbReference type="Proteomes" id="UP001148312">
    <property type="component" value="Unassembled WGS sequence"/>
</dbReference>
<comment type="caution">
    <text evidence="2">The sequence shown here is derived from an EMBL/GenBank/DDBJ whole genome shotgun (WGS) entry which is preliminary data.</text>
</comment>
<dbReference type="GeneID" id="81625877"/>
<dbReference type="RefSeq" id="XP_056789096.1">
    <property type="nucleotide sequence ID" value="XM_056935628.1"/>
</dbReference>
<dbReference type="EMBL" id="JAPWDQ010000007">
    <property type="protein sequence ID" value="KAJ5483826.1"/>
    <property type="molecule type" value="Genomic_DNA"/>
</dbReference>
<reference evidence="2" key="2">
    <citation type="journal article" date="2023" name="IMA Fungus">
        <title>Comparative genomic study of the Penicillium genus elucidates a diverse pangenome and 15 lateral gene transfer events.</title>
        <authorList>
            <person name="Petersen C."/>
            <person name="Sorensen T."/>
            <person name="Nielsen M.R."/>
            <person name="Sondergaard T.E."/>
            <person name="Sorensen J.L."/>
            <person name="Fitzpatrick D.A."/>
            <person name="Frisvad J.C."/>
            <person name="Nielsen K.L."/>
        </authorList>
    </citation>
    <scope>NUCLEOTIDE SEQUENCE</scope>
    <source>
        <strain evidence="2">IBT 30728</strain>
    </source>
</reference>